<dbReference type="OrthoDB" id="63487at2"/>
<evidence type="ECO:0000259" key="1">
    <source>
        <dbReference type="Pfam" id="PF01869"/>
    </source>
</evidence>
<organism evidence="2 3">
    <name type="scientific">Falsochrobactrum shanghaiense</name>
    <dbReference type="NCBI Taxonomy" id="2201899"/>
    <lineage>
        <taxon>Bacteria</taxon>
        <taxon>Pseudomonadati</taxon>
        <taxon>Pseudomonadota</taxon>
        <taxon>Alphaproteobacteria</taxon>
        <taxon>Hyphomicrobiales</taxon>
        <taxon>Brucellaceae</taxon>
        <taxon>Falsochrobactrum</taxon>
    </lineage>
</organism>
<keyword evidence="3" id="KW-1185">Reference proteome</keyword>
<gene>
    <name evidence="2" type="ORF">DKP76_06265</name>
</gene>
<dbReference type="AlphaFoldDB" id="A0A316JTU6"/>
<dbReference type="Gene3D" id="3.30.420.40">
    <property type="match status" value="2"/>
</dbReference>
<evidence type="ECO:0000313" key="2">
    <source>
        <dbReference type="EMBL" id="PWL18680.1"/>
    </source>
</evidence>
<dbReference type="SUPFAM" id="SSF53067">
    <property type="entry name" value="Actin-like ATPase domain"/>
    <property type="match status" value="2"/>
</dbReference>
<dbReference type="EMBL" id="QGDB01000002">
    <property type="protein sequence ID" value="PWL18680.1"/>
    <property type="molecule type" value="Genomic_DNA"/>
</dbReference>
<keyword evidence="2" id="KW-0418">Kinase</keyword>
<dbReference type="GO" id="GO:0016301">
    <property type="term" value="F:kinase activity"/>
    <property type="evidence" value="ECO:0007669"/>
    <property type="project" value="UniProtKB-KW"/>
</dbReference>
<reference evidence="2 3" key="1">
    <citation type="submission" date="2018-05" db="EMBL/GenBank/DDBJ databases">
        <title>Comparative genomic sequence analysis between strain HN4 and CCM 8460T (Falsochrobactrum ovis) will provide more evidence to prove that HN4 is a new species of Falsochrobactrum.</title>
        <authorList>
            <person name="Lyu W."/>
            <person name="Sun L."/>
            <person name="Yao L."/>
        </authorList>
    </citation>
    <scope>NUCLEOTIDE SEQUENCE [LARGE SCALE GENOMIC DNA]</scope>
    <source>
        <strain evidence="2 3">HN4</strain>
    </source>
</reference>
<accession>A0A316JTU6</accession>
<dbReference type="Proteomes" id="UP000245865">
    <property type="component" value="Unassembled WGS sequence"/>
</dbReference>
<dbReference type="RefSeq" id="WP_109705579.1">
    <property type="nucleotide sequence ID" value="NZ_QGDB01000002.1"/>
</dbReference>
<dbReference type="InterPro" id="IPR043129">
    <property type="entry name" value="ATPase_NBD"/>
</dbReference>
<keyword evidence="2" id="KW-0808">Transferase</keyword>
<comment type="caution">
    <text evidence="2">The sequence shown here is derived from an EMBL/GenBank/DDBJ whole genome shotgun (WGS) entry which is preliminary data.</text>
</comment>
<protein>
    <submittedName>
        <fullName evidence="2">N-acetylglucosamine kinase</fullName>
    </submittedName>
</protein>
<sequence>MAEFFIGVDGGGTGCRAVIADADGNVLGQGSGGPANIVTDPQRALINVQTAIGSAVAQAGLDEAIYARSHAFLGLAGANVAGSGMAIAQAMPFAHTRVESDGLIALQGALGDQDGVVVILGTGTAYIIRRQGKIRFVGGWGFPLSDLGSGARLGQSLLEECLLVHDGIHSGSSLTSAILQEFDNNPDNLVEFGRKAAPGDYGKYAPRIFEYASRGDTTALMLLERSAAHVGKTLDMLIAQGAERISLLGGMARLYAEYLPPSQKALLVEPAADGLSGAVQLAMKTVSMPRKAEAADYV</sequence>
<dbReference type="InterPro" id="IPR002731">
    <property type="entry name" value="ATPase_BadF"/>
</dbReference>
<proteinExistence type="predicted"/>
<dbReference type="CDD" id="cd24082">
    <property type="entry name" value="ASKHA_NBD_GspK-like"/>
    <property type="match status" value="1"/>
</dbReference>
<dbReference type="InterPro" id="IPR052519">
    <property type="entry name" value="Euk-type_GlcNAc_Kinase"/>
</dbReference>
<evidence type="ECO:0000313" key="3">
    <source>
        <dbReference type="Proteomes" id="UP000245865"/>
    </source>
</evidence>
<feature type="domain" description="ATPase BadF/BadG/BcrA/BcrD type" evidence="1">
    <location>
        <begin position="6"/>
        <end position="256"/>
    </location>
</feature>
<dbReference type="PANTHER" id="PTHR43190">
    <property type="entry name" value="N-ACETYL-D-GLUCOSAMINE KINASE"/>
    <property type="match status" value="1"/>
</dbReference>
<dbReference type="PANTHER" id="PTHR43190:SF3">
    <property type="entry name" value="N-ACETYL-D-GLUCOSAMINE KINASE"/>
    <property type="match status" value="1"/>
</dbReference>
<name>A0A316JTU6_9HYPH</name>
<dbReference type="Pfam" id="PF01869">
    <property type="entry name" value="BcrAD_BadFG"/>
    <property type="match status" value="1"/>
</dbReference>